<dbReference type="InterPro" id="IPR029063">
    <property type="entry name" value="SAM-dependent_MTases_sf"/>
</dbReference>
<dbReference type="Proteomes" id="UP000013827">
    <property type="component" value="Unassembled WGS sequence"/>
</dbReference>
<dbReference type="Gene3D" id="3.40.50.150">
    <property type="entry name" value="Vaccinia Virus protein VP39"/>
    <property type="match status" value="1"/>
</dbReference>
<dbReference type="AlphaFoldDB" id="A0A0D3I8Z6"/>
<organism evidence="1 2">
    <name type="scientific">Emiliania huxleyi (strain CCMP1516)</name>
    <dbReference type="NCBI Taxonomy" id="280463"/>
    <lineage>
        <taxon>Eukaryota</taxon>
        <taxon>Haptista</taxon>
        <taxon>Haptophyta</taxon>
        <taxon>Prymnesiophyceae</taxon>
        <taxon>Isochrysidales</taxon>
        <taxon>Noelaerhabdaceae</taxon>
        <taxon>Emiliania</taxon>
    </lineage>
</organism>
<keyword evidence="2" id="KW-1185">Reference proteome</keyword>
<dbReference type="RefSeq" id="XP_005760160.1">
    <property type="nucleotide sequence ID" value="XM_005760103.1"/>
</dbReference>
<dbReference type="Pfam" id="PF05711">
    <property type="entry name" value="TylF"/>
    <property type="match status" value="1"/>
</dbReference>
<evidence type="ECO:0000313" key="1">
    <source>
        <dbReference type="EnsemblProtists" id="EOD07731"/>
    </source>
</evidence>
<accession>A0A0D3I8Z6</accession>
<proteinExistence type="predicted"/>
<dbReference type="EnsemblProtists" id="EOD07731">
    <property type="protein sequence ID" value="EOD07731"/>
    <property type="gene ID" value="EMIHUDRAFT_218280"/>
</dbReference>
<dbReference type="KEGG" id="ehx:EMIHUDRAFT_218280"/>
<dbReference type="PANTHER" id="PTHR40036:SF1">
    <property type="entry name" value="MACROCIN O-METHYLTRANSFERASE"/>
    <property type="match status" value="1"/>
</dbReference>
<reference evidence="1" key="2">
    <citation type="submission" date="2024-10" db="UniProtKB">
        <authorList>
            <consortium name="EnsemblProtists"/>
        </authorList>
    </citation>
    <scope>IDENTIFICATION</scope>
</reference>
<reference evidence="2" key="1">
    <citation type="journal article" date="2013" name="Nature">
        <title>Pan genome of the phytoplankton Emiliania underpins its global distribution.</title>
        <authorList>
            <person name="Read B.A."/>
            <person name="Kegel J."/>
            <person name="Klute M.J."/>
            <person name="Kuo A."/>
            <person name="Lefebvre S.C."/>
            <person name="Maumus F."/>
            <person name="Mayer C."/>
            <person name="Miller J."/>
            <person name="Monier A."/>
            <person name="Salamov A."/>
            <person name="Young J."/>
            <person name="Aguilar M."/>
            <person name="Claverie J.M."/>
            <person name="Frickenhaus S."/>
            <person name="Gonzalez K."/>
            <person name="Herman E.K."/>
            <person name="Lin Y.C."/>
            <person name="Napier J."/>
            <person name="Ogata H."/>
            <person name="Sarno A.F."/>
            <person name="Shmutz J."/>
            <person name="Schroeder D."/>
            <person name="de Vargas C."/>
            <person name="Verret F."/>
            <person name="von Dassow P."/>
            <person name="Valentin K."/>
            <person name="Van de Peer Y."/>
            <person name="Wheeler G."/>
            <person name="Dacks J.B."/>
            <person name="Delwiche C.F."/>
            <person name="Dyhrman S.T."/>
            <person name="Glockner G."/>
            <person name="John U."/>
            <person name="Richards T."/>
            <person name="Worden A.Z."/>
            <person name="Zhang X."/>
            <person name="Grigoriev I.V."/>
            <person name="Allen A.E."/>
            <person name="Bidle K."/>
            <person name="Borodovsky M."/>
            <person name="Bowler C."/>
            <person name="Brownlee C."/>
            <person name="Cock J.M."/>
            <person name="Elias M."/>
            <person name="Gladyshev V.N."/>
            <person name="Groth M."/>
            <person name="Guda C."/>
            <person name="Hadaegh A."/>
            <person name="Iglesias-Rodriguez M.D."/>
            <person name="Jenkins J."/>
            <person name="Jones B.M."/>
            <person name="Lawson T."/>
            <person name="Leese F."/>
            <person name="Lindquist E."/>
            <person name="Lobanov A."/>
            <person name="Lomsadze A."/>
            <person name="Malik S.B."/>
            <person name="Marsh M.E."/>
            <person name="Mackinder L."/>
            <person name="Mock T."/>
            <person name="Mueller-Roeber B."/>
            <person name="Pagarete A."/>
            <person name="Parker M."/>
            <person name="Probert I."/>
            <person name="Quesneville H."/>
            <person name="Raines C."/>
            <person name="Rensing S.A."/>
            <person name="Riano-Pachon D.M."/>
            <person name="Richier S."/>
            <person name="Rokitta S."/>
            <person name="Shiraiwa Y."/>
            <person name="Soanes D.M."/>
            <person name="van der Giezen M."/>
            <person name="Wahlund T.M."/>
            <person name="Williams B."/>
            <person name="Wilson W."/>
            <person name="Wolfe G."/>
            <person name="Wurch L.L."/>
        </authorList>
    </citation>
    <scope>NUCLEOTIDE SEQUENCE</scope>
</reference>
<dbReference type="InterPro" id="IPR008884">
    <property type="entry name" value="TylF_MeTrfase"/>
</dbReference>
<dbReference type="GeneID" id="17253862"/>
<dbReference type="PaxDb" id="2903-EOD07731"/>
<protein>
    <submittedName>
        <fullName evidence="1">Uncharacterized protein</fullName>
    </submittedName>
</protein>
<dbReference type="PANTHER" id="PTHR40036">
    <property type="entry name" value="MACROCIN O-METHYLTRANSFERASE"/>
    <property type="match status" value="1"/>
</dbReference>
<sequence>MFKNTNRSRVQRLNVKWASKAPAFVQAVNQSSSPLRDIYQFGVYTGGSMRSIKHQIPIFHHMWGFDSFQGLPAEAGGLKIAGKHWLPGAFSSSDELGSTVEKTVASVSEYVGDPDRVSFIAGFFNESLPKLNLSLFRPALLVDFDVDLYISTLDSMTWMVENKLIQAGTYVRYDDWKGDPAWGQTKADDEVTKRFKIVWDTTNAPFEGRHGKGALRRVVSVGGIAA</sequence>
<dbReference type="HOGENOM" id="CLU_106939_0_0_1"/>
<evidence type="ECO:0000313" key="2">
    <source>
        <dbReference type="Proteomes" id="UP000013827"/>
    </source>
</evidence>
<name>A0A0D3I8Z6_EMIH1</name>